<evidence type="ECO:0000256" key="1">
    <source>
        <dbReference type="ARBA" id="ARBA00003365"/>
    </source>
</evidence>
<dbReference type="SUPFAM" id="SSF51366">
    <property type="entry name" value="Ribulose-phoshate binding barrel"/>
    <property type="match status" value="1"/>
</dbReference>
<organism evidence="10">
    <name type="scientific">freshwater metagenome</name>
    <dbReference type="NCBI Taxonomy" id="449393"/>
    <lineage>
        <taxon>unclassified sequences</taxon>
        <taxon>metagenomes</taxon>
        <taxon>ecological metagenomes</taxon>
    </lineage>
</organism>
<evidence type="ECO:0000256" key="5">
    <source>
        <dbReference type="ARBA" id="ARBA00022605"/>
    </source>
</evidence>
<dbReference type="GO" id="GO:0004834">
    <property type="term" value="F:tryptophan synthase activity"/>
    <property type="evidence" value="ECO:0007669"/>
    <property type="project" value="UniProtKB-EC"/>
</dbReference>
<dbReference type="InterPro" id="IPR018204">
    <property type="entry name" value="Trp_synthase_alpha_AS"/>
</dbReference>
<keyword evidence="8" id="KW-0456">Lyase</keyword>
<dbReference type="GO" id="GO:0005829">
    <property type="term" value="C:cytosol"/>
    <property type="evidence" value="ECO:0007669"/>
    <property type="project" value="TreeGrafter"/>
</dbReference>
<dbReference type="PANTHER" id="PTHR43406">
    <property type="entry name" value="TRYPTOPHAN SYNTHASE, ALPHA CHAIN"/>
    <property type="match status" value="1"/>
</dbReference>
<dbReference type="InterPro" id="IPR013785">
    <property type="entry name" value="Aldolase_TIM"/>
</dbReference>
<evidence type="ECO:0000256" key="8">
    <source>
        <dbReference type="ARBA" id="ARBA00023239"/>
    </source>
</evidence>
<dbReference type="PANTHER" id="PTHR43406:SF1">
    <property type="entry name" value="TRYPTOPHAN SYNTHASE ALPHA CHAIN, CHLOROPLASTIC"/>
    <property type="match status" value="1"/>
</dbReference>
<protein>
    <recommendedName>
        <fullName evidence="4">tryptophan synthase</fullName>
        <ecNumber evidence="4">4.2.1.20</ecNumber>
    </recommendedName>
</protein>
<gene>
    <name evidence="10" type="ORF">UFOPK3564_00691</name>
</gene>
<proteinExistence type="inferred from homology"/>
<reference evidence="10" key="1">
    <citation type="submission" date="2020-05" db="EMBL/GenBank/DDBJ databases">
        <authorList>
            <person name="Chiriac C."/>
            <person name="Salcher M."/>
            <person name="Ghai R."/>
            <person name="Kavagutti S V."/>
        </authorList>
    </citation>
    <scope>NUCLEOTIDE SEQUENCE</scope>
</reference>
<dbReference type="EMBL" id="CAFBMK010000025">
    <property type="protein sequence ID" value="CAB4902916.1"/>
    <property type="molecule type" value="Genomic_DNA"/>
</dbReference>
<comment type="function">
    <text evidence="1">The alpha subunit is responsible for the aldol cleavage of indoleglycerol phosphate to indole and glyceraldehyde 3-phosphate.</text>
</comment>
<evidence type="ECO:0000256" key="6">
    <source>
        <dbReference type="ARBA" id="ARBA00022822"/>
    </source>
</evidence>
<accession>A0A6J7G6Y5</accession>
<evidence type="ECO:0000256" key="7">
    <source>
        <dbReference type="ARBA" id="ARBA00023141"/>
    </source>
</evidence>
<name>A0A6J7G6Y5_9ZZZZ</name>
<keyword evidence="5" id="KW-0028">Amino-acid biosynthesis</keyword>
<dbReference type="Gene3D" id="3.20.20.70">
    <property type="entry name" value="Aldolase class I"/>
    <property type="match status" value="1"/>
</dbReference>
<keyword evidence="6" id="KW-0822">Tryptophan biosynthesis</keyword>
<dbReference type="EC" id="4.2.1.20" evidence="4"/>
<comment type="catalytic activity">
    <reaction evidence="9">
        <text>(1S,2R)-1-C-(indol-3-yl)glycerol 3-phosphate + L-serine = D-glyceraldehyde 3-phosphate + L-tryptophan + H2O</text>
        <dbReference type="Rhea" id="RHEA:10532"/>
        <dbReference type="ChEBI" id="CHEBI:15377"/>
        <dbReference type="ChEBI" id="CHEBI:33384"/>
        <dbReference type="ChEBI" id="CHEBI:57912"/>
        <dbReference type="ChEBI" id="CHEBI:58866"/>
        <dbReference type="ChEBI" id="CHEBI:59776"/>
        <dbReference type="EC" id="4.2.1.20"/>
    </reaction>
</comment>
<dbReference type="PROSITE" id="PS00167">
    <property type="entry name" value="TRP_SYNTHASE_ALPHA"/>
    <property type="match status" value="1"/>
</dbReference>
<evidence type="ECO:0000313" key="10">
    <source>
        <dbReference type="EMBL" id="CAB4902916.1"/>
    </source>
</evidence>
<evidence type="ECO:0000256" key="9">
    <source>
        <dbReference type="ARBA" id="ARBA00049047"/>
    </source>
</evidence>
<dbReference type="CDD" id="cd04724">
    <property type="entry name" value="Tryptophan_synthase_alpha"/>
    <property type="match status" value="1"/>
</dbReference>
<comment type="pathway">
    <text evidence="2">Amino-acid biosynthesis; L-tryptophan biosynthesis; L-tryptophan from chorismate: step 5/5.</text>
</comment>
<dbReference type="InterPro" id="IPR011060">
    <property type="entry name" value="RibuloseP-bd_barrel"/>
</dbReference>
<dbReference type="Pfam" id="PF00290">
    <property type="entry name" value="Trp_syntA"/>
    <property type="match status" value="1"/>
</dbReference>
<evidence type="ECO:0000256" key="4">
    <source>
        <dbReference type="ARBA" id="ARBA00012043"/>
    </source>
</evidence>
<dbReference type="UniPathway" id="UPA00035">
    <property type="reaction ID" value="UER00044"/>
</dbReference>
<dbReference type="NCBIfam" id="TIGR00262">
    <property type="entry name" value="trpA"/>
    <property type="match status" value="1"/>
</dbReference>
<sequence length="282" mass="28119">MSTGPTGTSTPRAGAGEERIAAAFRDHEGAAALMPYIMGGYPDPSVSRDIAKAYVDGGADLVELGVPYSDPLADGPVVHAAGTDALNAGVTVDDVFELGEQLAADVPVVLMTYANIVLRPGIEAFAARMRDAGFSGLIVPDLPIGEDSADVVAACDAAGIAFVPLVAPSTTEARVAEVRSAARGFLYAVSVTGTTGERASLSDQFEEVIRRAKTAGAGDGAAADVPVGLGFGIANGEHAAQAAAAGADGVIVGSRLVRAAGEDDPVAAVSAVMADLASGLGR</sequence>
<keyword evidence="7" id="KW-0057">Aromatic amino acid biosynthesis</keyword>
<dbReference type="InterPro" id="IPR002028">
    <property type="entry name" value="Trp_synthase_suA"/>
</dbReference>
<evidence type="ECO:0000256" key="3">
    <source>
        <dbReference type="ARBA" id="ARBA00011270"/>
    </source>
</evidence>
<evidence type="ECO:0000256" key="2">
    <source>
        <dbReference type="ARBA" id="ARBA00004733"/>
    </source>
</evidence>
<comment type="subunit">
    <text evidence="3">Tetramer of two alpha and two beta chains.</text>
</comment>
<dbReference type="FunFam" id="3.20.20.70:FF:000037">
    <property type="entry name" value="Tryptophan synthase alpha chain"/>
    <property type="match status" value="1"/>
</dbReference>
<dbReference type="AlphaFoldDB" id="A0A6J7G6Y5"/>
<dbReference type="HAMAP" id="MF_00131">
    <property type="entry name" value="Trp_synth_alpha"/>
    <property type="match status" value="1"/>
</dbReference>